<sequence length="215" mass="24089">MAKDKAASPKLQLTLPEYNRIYEVIYSVLEGRANTPFACTFFATAGALILNKHYKIPARAVAGAFLLCTDPAPSVISIAKNENGMVASDRDGFHMWVQTETYVIDFMAPIFRESVGGKGYSISVPRRMFQRPLSTEAESIDKLHVPGDYFTIPSIELTDELVDSLLDRDGSVDLLKTVDRWFKKYPKKLDDMSLLNDLGEVHRLTLRAPRISGAW</sequence>
<reference evidence="1 2" key="1">
    <citation type="submission" date="2024-09" db="EMBL/GenBank/DDBJ databases">
        <authorList>
            <person name="Sun Q."/>
            <person name="Mori K."/>
        </authorList>
    </citation>
    <scope>NUCLEOTIDE SEQUENCE [LARGE SCALE GENOMIC DNA]</scope>
    <source>
        <strain evidence="1 2">KCTC 52403</strain>
    </source>
</reference>
<dbReference type="InterPro" id="IPR038765">
    <property type="entry name" value="Papain-like_cys_pep_sf"/>
</dbReference>
<protein>
    <submittedName>
        <fullName evidence="1">DUF2026 family protein</fullName>
    </submittedName>
</protein>
<gene>
    <name evidence="1" type="ORF">ACFFFU_07120</name>
</gene>
<proteinExistence type="predicted"/>
<dbReference type="InterPro" id="IPR018599">
    <property type="entry name" value="DUF2026"/>
</dbReference>
<dbReference type="InterPro" id="IPR023107">
    <property type="entry name" value="Atu2299-like_dom_sf"/>
</dbReference>
<dbReference type="EMBL" id="JBHLTF010000028">
    <property type="protein sequence ID" value="MFC0717519.1"/>
    <property type="molecule type" value="Genomic_DNA"/>
</dbReference>
<keyword evidence="2" id="KW-1185">Reference proteome</keyword>
<evidence type="ECO:0000313" key="1">
    <source>
        <dbReference type="EMBL" id="MFC0717519.1"/>
    </source>
</evidence>
<dbReference type="Proteomes" id="UP001589898">
    <property type="component" value="Unassembled WGS sequence"/>
</dbReference>
<dbReference type="RefSeq" id="WP_189497974.1">
    <property type="nucleotide sequence ID" value="NZ_BMZT01000008.1"/>
</dbReference>
<dbReference type="Gene3D" id="3.10.550.10">
    <property type="entry name" value="Hypothetical protein Atu2299"/>
    <property type="match status" value="1"/>
</dbReference>
<comment type="caution">
    <text evidence="1">The sequence shown here is derived from an EMBL/GenBank/DDBJ whole genome shotgun (WGS) entry which is preliminary data.</text>
</comment>
<dbReference type="Pfam" id="PF09641">
    <property type="entry name" value="DUF2026"/>
    <property type="match status" value="1"/>
</dbReference>
<accession>A0ABV6SVP8</accession>
<dbReference type="SUPFAM" id="SSF54001">
    <property type="entry name" value="Cysteine proteinases"/>
    <property type="match status" value="1"/>
</dbReference>
<evidence type="ECO:0000313" key="2">
    <source>
        <dbReference type="Proteomes" id="UP001589898"/>
    </source>
</evidence>
<organism evidence="1 2">
    <name type="scientific">Luteimonas padinae</name>
    <dbReference type="NCBI Taxonomy" id="1714359"/>
    <lineage>
        <taxon>Bacteria</taxon>
        <taxon>Pseudomonadati</taxon>
        <taxon>Pseudomonadota</taxon>
        <taxon>Gammaproteobacteria</taxon>
        <taxon>Lysobacterales</taxon>
        <taxon>Lysobacteraceae</taxon>
        <taxon>Luteimonas</taxon>
    </lineage>
</organism>
<name>A0ABV6SVP8_9GAMM</name>